<gene>
    <name evidence="4" type="ORF">HID58_079841</name>
</gene>
<evidence type="ECO:0000256" key="3">
    <source>
        <dbReference type="SAM" id="Phobius"/>
    </source>
</evidence>
<keyword evidence="5" id="KW-1185">Reference proteome</keyword>
<evidence type="ECO:0000313" key="5">
    <source>
        <dbReference type="Proteomes" id="UP000824890"/>
    </source>
</evidence>
<feature type="transmembrane region" description="Helical" evidence="3">
    <location>
        <begin position="28"/>
        <end position="53"/>
    </location>
</feature>
<evidence type="ECO:0000256" key="2">
    <source>
        <dbReference type="ARBA" id="ARBA00022777"/>
    </source>
</evidence>
<organism evidence="4 5">
    <name type="scientific">Brassica napus</name>
    <name type="common">Rape</name>
    <dbReference type="NCBI Taxonomy" id="3708"/>
    <lineage>
        <taxon>Eukaryota</taxon>
        <taxon>Viridiplantae</taxon>
        <taxon>Streptophyta</taxon>
        <taxon>Embryophyta</taxon>
        <taxon>Tracheophyta</taxon>
        <taxon>Spermatophyta</taxon>
        <taxon>Magnoliopsida</taxon>
        <taxon>eudicotyledons</taxon>
        <taxon>Gunneridae</taxon>
        <taxon>Pentapetalae</taxon>
        <taxon>rosids</taxon>
        <taxon>malvids</taxon>
        <taxon>Brassicales</taxon>
        <taxon>Brassicaceae</taxon>
        <taxon>Brassiceae</taxon>
        <taxon>Brassica</taxon>
    </lineage>
</organism>
<accession>A0ABQ7Y354</accession>
<comment type="caution">
    <text evidence="4">The sequence shown here is derived from an EMBL/GenBank/DDBJ whole genome shotgun (WGS) entry which is preliminary data.</text>
</comment>
<evidence type="ECO:0000256" key="1">
    <source>
        <dbReference type="ARBA" id="ARBA00022679"/>
    </source>
</evidence>
<keyword evidence="1" id="KW-0808">Transferase</keyword>
<name>A0ABQ7Y354_BRANA</name>
<reference evidence="4 5" key="1">
    <citation type="submission" date="2021-05" db="EMBL/GenBank/DDBJ databases">
        <title>Genome Assembly of Synthetic Allotetraploid Brassica napus Reveals Homoeologous Exchanges between Subgenomes.</title>
        <authorList>
            <person name="Davis J.T."/>
        </authorList>
    </citation>
    <scope>NUCLEOTIDE SEQUENCE [LARGE SCALE GENOMIC DNA]</scope>
    <source>
        <strain evidence="5">cv. Da-Ae</strain>
        <tissue evidence="4">Seedling</tissue>
    </source>
</reference>
<proteinExistence type="predicted"/>
<dbReference type="PANTHER" id="PTHR10584:SF166">
    <property type="entry name" value="RIBOKINASE"/>
    <property type="match status" value="1"/>
</dbReference>
<dbReference type="EMBL" id="JAGKQM010000018">
    <property type="protein sequence ID" value="KAH0862630.1"/>
    <property type="molecule type" value="Genomic_DNA"/>
</dbReference>
<dbReference type="PANTHER" id="PTHR10584">
    <property type="entry name" value="SUGAR KINASE"/>
    <property type="match status" value="1"/>
</dbReference>
<sequence>MDKHRLFWTEIYEALKTSTLRLPIIGKLWFIFLVSSIQFVQLLISCTVCRLPYPRLYRRQNSIIIVGGDNTSGWSEKMSGDELEIVSNAGVVLLQRVIPDSINIQVSKLLDSVDILILSETELIRLAGMHTETLEQFNQAVAKCHKAVNIINQNHMCCRHHSTSVEHLYETTLIPPRRFQSYAKVFVLSQDGTCCGFHGRLEKEKVKTQLRETTSQYFRVVYEKISFRKFACKRIVNVEADL</sequence>
<keyword evidence="2" id="KW-0418">Kinase</keyword>
<keyword evidence="3" id="KW-0472">Membrane</keyword>
<dbReference type="Proteomes" id="UP000824890">
    <property type="component" value="Unassembled WGS sequence"/>
</dbReference>
<evidence type="ECO:0000313" key="4">
    <source>
        <dbReference type="EMBL" id="KAH0862630.1"/>
    </source>
</evidence>
<keyword evidence="3" id="KW-1133">Transmembrane helix</keyword>
<protein>
    <submittedName>
        <fullName evidence="4">Uncharacterized protein</fullName>
    </submittedName>
</protein>
<keyword evidence="3" id="KW-0812">Transmembrane</keyword>